<gene>
    <name evidence="5" type="ORF">C7H79_15400</name>
</gene>
<dbReference type="GO" id="GO:0000160">
    <property type="term" value="P:phosphorelay signal transduction system"/>
    <property type="evidence" value="ECO:0007669"/>
    <property type="project" value="UniProtKB-KW"/>
</dbReference>
<comment type="caution">
    <text evidence="5">The sequence shown here is derived from an EMBL/GenBank/DDBJ whole genome shotgun (WGS) entry which is preliminary data.</text>
</comment>
<dbReference type="InterPro" id="IPR011006">
    <property type="entry name" value="CheY-like_superfamily"/>
</dbReference>
<dbReference type="Gene3D" id="3.40.50.2300">
    <property type="match status" value="1"/>
</dbReference>
<dbReference type="SUPFAM" id="SSF52172">
    <property type="entry name" value="CheY-like"/>
    <property type="match status" value="1"/>
</dbReference>
<sequence>MANHGVLSGIKVMIIDDSSTIRRSAEIFLKPFGCVVIQAENGFEAMSKIVDNHPDIIFIDITMPRLDGYQACMLIKRNPIYQSIPVIMLSSKDGLFDKARGRIVGSNDYLTKPFTAEGLLSIIRNYIA</sequence>
<dbReference type="PANTHER" id="PTHR44591:SF14">
    <property type="entry name" value="PROTEIN PILG"/>
    <property type="match status" value="1"/>
</dbReference>
<evidence type="ECO:0000256" key="3">
    <source>
        <dbReference type="PROSITE-ProRule" id="PRU00169"/>
    </source>
</evidence>
<dbReference type="Proteomes" id="UP000241912">
    <property type="component" value="Unassembled WGS sequence"/>
</dbReference>
<evidence type="ECO:0000256" key="1">
    <source>
        <dbReference type="ARBA" id="ARBA00022553"/>
    </source>
</evidence>
<dbReference type="PROSITE" id="PS50110">
    <property type="entry name" value="RESPONSE_REGULATORY"/>
    <property type="match status" value="1"/>
</dbReference>
<feature type="modified residue" description="4-aspartylphosphate" evidence="3">
    <location>
        <position position="60"/>
    </location>
</feature>
<organism evidence="5 6">
    <name type="scientific">Nitrosomonas supralitoralis</name>
    <dbReference type="NCBI Taxonomy" id="2116706"/>
    <lineage>
        <taxon>Bacteria</taxon>
        <taxon>Pseudomonadati</taxon>
        <taxon>Pseudomonadota</taxon>
        <taxon>Betaproteobacteria</taxon>
        <taxon>Nitrosomonadales</taxon>
        <taxon>Nitrosomonadaceae</taxon>
        <taxon>Nitrosomonas</taxon>
    </lineage>
</organism>
<dbReference type="Pfam" id="PF00072">
    <property type="entry name" value="Response_reg"/>
    <property type="match status" value="1"/>
</dbReference>
<keyword evidence="2" id="KW-0902">Two-component regulatory system</keyword>
<dbReference type="InterPro" id="IPR050595">
    <property type="entry name" value="Bact_response_regulator"/>
</dbReference>
<dbReference type="SMART" id="SM00448">
    <property type="entry name" value="REC"/>
    <property type="match status" value="1"/>
</dbReference>
<keyword evidence="6" id="KW-1185">Reference proteome</keyword>
<feature type="domain" description="Response regulatory" evidence="4">
    <location>
        <begin position="11"/>
        <end position="127"/>
    </location>
</feature>
<dbReference type="InterPro" id="IPR001789">
    <property type="entry name" value="Sig_transdc_resp-reg_receiver"/>
</dbReference>
<protein>
    <submittedName>
        <fullName evidence="5">Two-component system response regulator</fullName>
    </submittedName>
</protein>
<reference evidence="5 6" key="1">
    <citation type="submission" date="2018-03" db="EMBL/GenBank/DDBJ databases">
        <title>Draft genome of Nitrosomonas supralitoralis APG5.</title>
        <authorList>
            <person name="Urakawa H."/>
            <person name="Lopez J.V."/>
        </authorList>
    </citation>
    <scope>NUCLEOTIDE SEQUENCE [LARGE SCALE GENOMIC DNA]</scope>
    <source>
        <strain evidence="5 6">APG5</strain>
    </source>
</reference>
<dbReference type="PANTHER" id="PTHR44591">
    <property type="entry name" value="STRESS RESPONSE REGULATOR PROTEIN 1"/>
    <property type="match status" value="1"/>
</dbReference>
<evidence type="ECO:0000259" key="4">
    <source>
        <dbReference type="PROSITE" id="PS50110"/>
    </source>
</evidence>
<evidence type="ECO:0000313" key="6">
    <source>
        <dbReference type="Proteomes" id="UP000241912"/>
    </source>
</evidence>
<evidence type="ECO:0000256" key="2">
    <source>
        <dbReference type="ARBA" id="ARBA00023012"/>
    </source>
</evidence>
<dbReference type="AlphaFoldDB" id="A0A2P7NRN2"/>
<name>A0A2P7NRN2_9PROT</name>
<accession>A0A2P7NRN2</accession>
<dbReference type="RefSeq" id="WP_106708171.1">
    <property type="nucleotide sequence ID" value="NZ_PXXU01000073.1"/>
</dbReference>
<dbReference type="EMBL" id="PXXU01000073">
    <property type="protein sequence ID" value="PSJ16097.1"/>
    <property type="molecule type" value="Genomic_DNA"/>
</dbReference>
<keyword evidence="1 3" id="KW-0597">Phosphoprotein</keyword>
<evidence type="ECO:0000313" key="5">
    <source>
        <dbReference type="EMBL" id="PSJ16097.1"/>
    </source>
</evidence>
<proteinExistence type="predicted"/>
<dbReference type="OrthoDB" id="9800897at2"/>